<evidence type="ECO:0008006" key="4">
    <source>
        <dbReference type="Google" id="ProtNLM"/>
    </source>
</evidence>
<sequence>MSELKEEKLKKGYQTGVAPVPFEPHSCFNKSWVLQLNHHEQINHFICLVCKQVANIPVEIKCFQHEDMDETLIAGENCLKQFLTENNNMCPVQPHDDCKYYKIKPLRLQINDLVVMCPRQFQQELSTPGRIEEGKISKMCDFKDKIKNLNDHLNNSCPLKLLECWFKPFGCEDSYIGHELEEHLITNMKQHFHLVMKEFSLMQQTIQRLKDEAGKLQTQNEKMKLEMEFKEKNNMKIF</sequence>
<dbReference type="OrthoDB" id="1737200at2759"/>
<dbReference type="AlphaFoldDB" id="X6MT71"/>
<dbReference type="Gene3D" id="3.30.40.10">
    <property type="entry name" value="Zinc/RING finger domain, C3HC4 (zinc finger)"/>
    <property type="match status" value="1"/>
</dbReference>
<comment type="caution">
    <text evidence="2">The sequence shown here is derived from an EMBL/GenBank/DDBJ whole genome shotgun (WGS) entry which is preliminary data.</text>
</comment>
<name>X6MT71_RETFI</name>
<organism evidence="2 3">
    <name type="scientific">Reticulomyxa filosa</name>
    <dbReference type="NCBI Taxonomy" id="46433"/>
    <lineage>
        <taxon>Eukaryota</taxon>
        <taxon>Sar</taxon>
        <taxon>Rhizaria</taxon>
        <taxon>Retaria</taxon>
        <taxon>Foraminifera</taxon>
        <taxon>Monothalamids</taxon>
        <taxon>Reticulomyxidae</taxon>
        <taxon>Reticulomyxa</taxon>
    </lineage>
</organism>
<dbReference type="EMBL" id="ASPP01017992">
    <property type="protein sequence ID" value="ETO16652.1"/>
    <property type="molecule type" value="Genomic_DNA"/>
</dbReference>
<keyword evidence="3" id="KW-1185">Reference proteome</keyword>
<accession>X6MT71</accession>
<evidence type="ECO:0000313" key="2">
    <source>
        <dbReference type="EMBL" id="ETO16652.1"/>
    </source>
</evidence>
<dbReference type="SUPFAM" id="SSF49599">
    <property type="entry name" value="TRAF domain-like"/>
    <property type="match status" value="1"/>
</dbReference>
<dbReference type="InterPro" id="IPR013083">
    <property type="entry name" value="Znf_RING/FYVE/PHD"/>
</dbReference>
<keyword evidence="1" id="KW-0175">Coiled coil</keyword>
<evidence type="ECO:0000313" key="3">
    <source>
        <dbReference type="Proteomes" id="UP000023152"/>
    </source>
</evidence>
<protein>
    <recommendedName>
        <fullName evidence="4">TRAF-type domain-containing protein</fullName>
    </recommendedName>
</protein>
<evidence type="ECO:0000256" key="1">
    <source>
        <dbReference type="SAM" id="Coils"/>
    </source>
</evidence>
<gene>
    <name evidence="2" type="ORF">RFI_20687</name>
</gene>
<reference evidence="2 3" key="1">
    <citation type="journal article" date="2013" name="Curr. Biol.">
        <title>The Genome of the Foraminiferan Reticulomyxa filosa.</title>
        <authorList>
            <person name="Glockner G."/>
            <person name="Hulsmann N."/>
            <person name="Schleicher M."/>
            <person name="Noegel A.A."/>
            <person name="Eichinger L."/>
            <person name="Gallinger C."/>
            <person name="Pawlowski J."/>
            <person name="Sierra R."/>
            <person name="Euteneuer U."/>
            <person name="Pillet L."/>
            <person name="Moustafa A."/>
            <person name="Platzer M."/>
            <person name="Groth M."/>
            <person name="Szafranski K."/>
            <person name="Schliwa M."/>
        </authorList>
    </citation>
    <scope>NUCLEOTIDE SEQUENCE [LARGE SCALE GENOMIC DNA]</scope>
</reference>
<dbReference type="Proteomes" id="UP000023152">
    <property type="component" value="Unassembled WGS sequence"/>
</dbReference>
<proteinExistence type="predicted"/>
<feature type="coiled-coil region" evidence="1">
    <location>
        <begin position="199"/>
        <end position="233"/>
    </location>
</feature>